<name>A0AAD7JN33_9AGAR</name>
<comment type="caution">
    <text evidence="2">The sequence shown here is derived from an EMBL/GenBank/DDBJ whole genome shotgun (WGS) entry which is preliminary data.</text>
</comment>
<sequence>MGSTNLSGNSSGMQDRGGDSGLFNMHDPSGNERYYAGDTYNDDDGNLHSNWQPEQSTDYEIYRHDRPSPTPHNYNGRILVFPVPQVLIRPVADTYRRGSTSRNYSANDHRGRFYSHLHLSSVINVADHPVRYDQPYLEPFSGRHYAQEHGYGNSYSCYTCSLELTNSQGPSDANVGHSREYSTSSRVRRTPYERPVIINRNFLERPSESSVLPAEPVSRRLRRTEAQKAAQAQSPALKASKIQGGEDEDVSIPTFGLTKKQPHHAAGRIEQAESRLCFKRPSG</sequence>
<protein>
    <submittedName>
        <fullName evidence="2">Uncharacterized protein</fullName>
    </submittedName>
</protein>
<evidence type="ECO:0000313" key="3">
    <source>
        <dbReference type="Proteomes" id="UP001215598"/>
    </source>
</evidence>
<evidence type="ECO:0000313" key="2">
    <source>
        <dbReference type="EMBL" id="KAJ7768368.1"/>
    </source>
</evidence>
<accession>A0AAD7JN33</accession>
<feature type="compositionally biased region" description="Polar residues" evidence="1">
    <location>
        <begin position="1"/>
        <end position="13"/>
    </location>
</feature>
<organism evidence="2 3">
    <name type="scientific">Mycena metata</name>
    <dbReference type="NCBI Taxonomy" id="1033252"/>
    <lineage>
        <taxon>Eukaryota</taxon>
        <taxon>Fungi</taxon>
        <taxon>Dikarya</taxon>
        <taxon>Basidiomycota</taxon>
        <taxon>Agaricomycotina</taxon>
        <taxon>Agaricomycetes</taxon>
        <taxon>Agaricomycetidae</taxon>
        <taxon>Agaricales</taxon>
        <taxon>Marasmiineae</taxon>
        <taxon>Mycenaceae</taxon>
        <taxon>Mycena</taxon>
    </lineage>
</organism>
<keyword evidence="3" id="KW-1185">Reference proteome</keyword>
<reference evidence="2" key="1">
    <citation type="submission" date="2023-03" db="EMBL/GenBank/DDBJ databases">
        <title>Massive genome expansion in bonnet fungi (Mycena s.s.) driven by repeated elements and novel gene families across ecological guilds.</title>
        <authorList>
            <consortium name="Lawrence Berkeley National Laboratory"/>
            <person name="Harder C.B."/>
            <person name="Miyauchi S."/>
            <person name="Viragh M."/>
            <person name="Kuo A."/>
            <person name="Thoen E."/>
            <person name="Andreopoulos B."/>
            <person name="Lu D."/>
            <person name="Skrede I."/>
            <person name="Drula E."/>
            <person name="Henrissat B."/>
            <person name="Morin E."/>
            <person name="Kohler A."/>
            <person name="Barry K."/>
            <person name="LaButti K."/>
            <person name="Morin E."/>
            <person name="Salamov A."/>
            <person name="Lipzen A."/>
            <person name="Mereny Z."/>
            <person name="Hegedus B."/>
            <person name="Baldrian P."/>
            <person name="Stursova M."/>
            <person name="Weitz H."/>
            <person name="Taylor A."/>
            <person name="Grigoriev I.V."/>
            <person name="Nagy L.G."/>
            <person name="Martin F."/>
            <person name="Kauserud H."/>
        </authorList>
    </citation>
    <scope>NUCLEOTIDE SEQUENCE</scope>
    <source>
        <strain evidence="2">CBHHK182m</strain>
    </source>
</reference>
<feature type="region of interest" description="Disordered" evidence="1">
    <location>
        <begin position="208"/>
        <end position="283"/>
    </location>
</feature>
<dbReference type="AlphaFoldDB" id="A0AAD7JN33"/>
<evidence type="ECO:0000256" key="1">
    <source>
        <dbReference type="SAM" id="MobiDB-lite"/>
    </source>
</evidence>
<dbReference type="EMBL" id="JARKIB010000020">
    <property type="protein sequence ID" value="KAJ7768368.1"/>
    <property type="molecule type" value="Genomic_DNA"/>
</dbReference>
<feature type="region of interest" description="Disordered" evidence="1">
    <location>
        <begin position="1"/>
        <end position="36"/>
    </location>
</feature>
<dbReference type="Proteomes" id="UP001215598">
    <property type="component" value="Unassembled WGS sequence"/>
</dbReference>
<feature type="region of interest" description="Disordered" evidence="1">
    <location>
        <begin position="168"/>
        <end position="187"/>
    </location>
</feature>
<proteinExistence type="predicted"/>
<gene>
    <name evidence="2" type="ORF">B0H16DRAFT_1785340</name>
</gene>